<name>A0A2P6NUY5_9EUKA</name>
<proteinExistence type="predicted"/>
<dbReference type="InParanoid" id="A0A2P6NUY5"/>
<accession>A0A2P6NUY5</accession>
<dbReference type="PANTHER" id="PTHR47660">
    <property type="entry name" value="TRANSCRIPTION FACTOR WITH C2H2 AND ZN(2)-CYS(6) DNA BINDING DOMAIN (EUROFUNG)-RELATED-RELATED"/>
    <property type="match status" value="1"/>
</dbReference>
<protein>
    <submittedName>
        <fullName evidence="7">Transcriptional regulator Regulator of drug sensitivity (RDS2)</fullName>
    </submittedName>
</protein>
<comment type="caution">
    <text evidence="7">The sequence shown here is derived from an EMBL/GenBank/DDBJ whole genome shotgun (WGS) entry which is preliminary data.</text>
</comment>
<dbReference type="Proteomes" id="UP000241769">
    <property type="component" value="Unassembled WGS sequence"/>
</dbReference>
<keyword evidence="1" id="KW-0479">Metal-binding</keyword>
<dbReference type="GO" id="GO:0000981">
    <property type="term" value="F:DNA-binding transcription factor activity, RNA polymerase II-specific"/>
    <property type="evidence" value="ECO:0007669"/>
    <property type="project" value="InterPro"/>
</dbReference>
<evidence type="ECO:0000256" key="2">
    <source>
        <dbReference type="ARBA" id="ARBA00022833"/>
    </source>
</evidence>
<dbReference type="Pfam" id="PF00172">
    <property type="entry name" value="Zn_clus"/>
    <property type="match status" value="1"/>
</dbReference>
<dbReference type="SUPFAM" id="SSF57701">
    <property type="entry name" value="Zn2/Cys6 DNA-binding domain"/>
    <property type="match status" value="1"/>
</dbReference>
<evidence type="ECO:0000256" key="3">
    <source>
        <dbReference type="ARBA" id="ARBA00023015"/>
    </source>
</evidence>
<keyword evidence="8" id="KW-1185">Reference proteome</keyword>
<evidence type="ECO:0000256" key="4">
    <source>
        <dbReference type="ARBA" id="ARBA00023163"/>
    </source>
</evidence>
<dbReference type="OrthoDB" id="1555531at2759"/>
<keyword evidence="4" id="KW-0804">Transcription</keyword>
<dbReference type="AlphaFoldDB" id="A0A2P6NUY5"/>
<evidence type="ECO:0000313" key="7">
    <source>
        <dbReference type="EMBL" id="PRP87782.1"/>
    </source>
</evidence>
<dbReference type="EMBL" id="MDYQ01000017">
    <property type="protein sequence ID" value="PRP87782.1"/>
    <property type="molecule type" value="Genomic_DNA"/>
</dbReference>
<keyword evidence="2" id="KW-0862">Zinc</keyword>
<evidence type="ECO:0000259" key="6">
    <source>
        <dbReference type="PROSITE" id="PS50048"/>
    </source>
</evidence>
<gene>
    <name evidence="7" type="ORF">PROFUN_04256</name>
</gene>
<dbReference type="CDD" id="cd00067">
    <property type="entry name" value="GAL4"/>
    <property type="match status" value="1"/>
</dbReference>
<keyword evidence="5" id="KW-0539">Nucleus</keyword>
<organism evidence="7 8">
    <name type="scientific">Planoprotostelium fungivorum</name>
    <dbReference type="NCBI Taxonomy" id="1890364"/>
    <lineage>
        <taxon>Eukaryota</taxon>
        <taxon>Amoebozoa</taxon>
        <taxon>Evosea</taxon>
        <taxon>Variosea</taxon>
        <taxon>Cavosteliida</taxon>
        <taxon>Cavosteliaceae</taxon>
        <taxon>Planoprotostelium</taxon>
    </lineage>
</organism>
<reference evidence="7 8" key="1">
    <citation type="journal article" date="2018" name="Genome Biol. Evol.">
        <title>Multiple Roots of Fruiting Body Formation in Amoebozoa.</title>
        <authorList>
            <person name="Hillmann F."/>
            <person name="Forbes G."/>
            <person name="Novohradska S."/>
            <person name="Ferling I."/>
            <person name="Riege K."/>
            <person name="Groth M."/>
            <person name="Westermann M."/>
            <person name="Marz M."/>
            <person name="Spaller T."/>
            <person name="Winckler T."/>
            <person name="Schaap P."/>
            <person name="Glockner G."/>
        </authorList>
    </citation>
    <scope>NUCLEOTIDE SEQUENCE [LARGE SCALE GENOMIC DNA]</scope>
    <source>
        <strain evidence="7 8">Jena</strain>
    </source>
</reference>
<dbReference type="PROSITE" id="PS50048">
    <property type="entry name" value="ZN2_CY6_FUNGAL_2"/>
    <property type="match status" value="1"/>
</dbReference>
<dbReference type="PROSITE" id="PS00463">
    <property type="entry name" value="ZN2_CY6_FUNGAL_1"/>
    <property type="match status" value="1"/>
</dbReference>
<keyword evidence="3" id="KW-0805">Transcription regulation</keyword>
<dbReference type="Gene3D" id="4.10.240.10">
    <property type="entry name" value="Zn(2)-C6 fungal-type DNA-binding domain"/>
    <property type="match status" value="1"/>
</dbReference>
<dbReference type="GO" id="GO:0008270">
    <property type="term" value="F:zinc ion binding"/>
    <property type="evidence" value="ECO:0007669"/>
    <property type="project" value="InterPro"/>
</dbReference>
<dbReference type="InterPro" id="IPR001138">
    <property type="entry name" value="Zn2Cys6_DnaBD"/>
</dbReference>
<sequence length="365" mass="41649">MDDSEANKKKRLVRACSTCRAKKLTCDEGRPCKRCSSRNLFCTDEKPKKKYSTDDSTLTTVISSKVAKKAGGSLDDDLVTQRSEDLRTTLMQPRMMEDTVVSPLQPHNRTSFAQLVSENLDPFLQYTIQKTHHGNADSYFTACPPIYADVLSLLTSPSEENTRMQTPALYKTIITDEQLDQISKKVMTAWSGDASQSYIVFNSISTTTRKRDDILKFVTPPQMTQMIHDFHHQIENCISVCDFLDVPAMVWDSVGTIYYANRAYLDLTGFPYPLPQKTPEELLMLQVMKPSSAVTNRDKLFRDTMANTLMLNVWKKNKMVLVKRRGDREEFYVDCTMCITHKQDIMGLEVIELAHFLPSPNSLNY</sequence>
<dbReference type="InterPro" id="IPR036864">
    <property type="entry name" value="Zn2-C6_fun-type_DNA-bd_sf"/>
</dbReference>
<evidence type="ECO:0000313" key="8">
    <source>
        <dbReference type="Proteomes" id="UP000241769"/>
    </source>
</evidence>
<dbReference type="SMART" id="SM00066">
    <property type="entry name" value="GAL4"/>
    <property type="match status" value="1"/>
</dbReference>
<feature type="domain" description="Zn(2)-C6 fungal-type" evidence="6">
    <location>
        <begin position="15"/>
        <end position="44"/>
    </location>
</feature>
<evidence type="ECO:0000256" key="1">
    <source>
        <dbReference type="ARBA" id="ARBA00022723"/>
    </source>
</evidence>
<dbReference type="PANTHER" id="PTHR47660:SF2">
    <property type="entry name" value="TRANSCRIPTION FACTOR WITH C2H2 AND ZN(2)-CYS(6) DNA BINDING DOMAIN (EUROFUNG)"/>
    <property type="match status" value="1"/>
</dbReference>
<evidence type="ECO:0000256" key="5">
    <source>
        <dbReference type="ARBA" id="ARBA00023242"/>
    </source>
</evidence>